<dbReference type="InterPro" id="IPR023908">
    <property type="entry name" value="xxxLxxG_rpt"/>
</dbReference>
<feature type="transmembrane region" description="Helical" evidence="5">
    <location>
        <begin position="734"/>
        <end position="756"/>
    </location>
</feature>
<dbReference type="InterPro" id="IPR051328">
    <property type="entry name" value="T7SS_ABC-Transporter"/>
</dbReference>
<dbReference type="GO" id="GO:0016020">
    <property type="term" value="C:membrane"/>
    <property type="evidence" value="ECO:0007669"/>
    <property type="project" value="UniProtKB-SubCell"/>
</dbReference>
<proteinExistence type="predicted"/>
<dbReference type="InterPro" id="IPR013525">
    <property type="entry name" value="ABC2_TM"/>
</dbReference>
<dbReference type="InterPro" id="IPR017500">
    <property type="entry name" value="Phage_infect_YhgE_N"/>
</dbReference>
<dbReference type="Gene3D" id="1.10.287.950">
    <property type="entry name" value="Methyl-accepting chemotaxis protein"/>
    <property type="match status" value="1"/>
</dbReference>
<protein>
    <recommendedName>
        <fullName evidence="6">ABC-2 type transporter transmembrane domain-containing protein</fullName>
    </recommendedName>
</protein>
<evidence type="ECO:0000256" key="5">
    <source>
        <dbReference type="SAM" id="Phobius"/>
    </source>
</evidence>
<accession>A0A255E987</accession>
<dbReference type="SUPFAM" id="SSF58104">
    <property type="entry name" value="Methyl-accepting chemotaxis protein (MCP) signaling domain"/>
    <property type="match status" value="1"/>
</dbReference>
<feature type="transmembrane region" description="Helical" evidence="5">
    <location>
        <begin position="792"/>
        <end position="820"/>
    </location>
</feature>
<dbReference type="NCBIfam" id="TIGR03057">
    <property type="entry name" value="xxxLxxG_by_4"/>
    <property type="match status" value="4"/>
</dbReference>
<dbReference type="InterPro" id="IPR011049">
    <property type="entry name" value="Serralysin-like_metalloprot_C"/>
</dbReference>
<dbReference type="PANTHER" id="PTHR43077">
    <property type="entry name" value="TRANSPORT PERMEASE YVFS-RELATED"/>
    <property type="match status" value="1"/>
</dbReference>
<comment type="subcellular location">
    <subcellularLocation>
        <location evidence="1">Membrane</location>
        <topology evidence="1">Multi-pass membrane protein</topology>
    </subcellularLocation>
</comment>
<keyword evidence="2 5" id="KW-0812">Transmembrane</keyword>
<organism evidence="7 8">
    <name type="scientific">Parenemella sanctibonifatiensis</name>
    <dbReference type="NCBI Taxonomy" id="2016505"/>
    <lineage>
        <taxon>Bacteria</taxon>
        <taxon>Bacillati</taxon>
        <taxon>Actinomycetota</taxon>
        <taxon>Actinomycetes</taxon>
        <taxon>Propionibacteriales</taxon>
        <taxon>Propionibacteriaceae</taxon>
        <taxon>Parenemella</taxon>
    </lineage>
</organism>
<dbReference type="Gene3D" id="3.40.1710.10">
    <property type="entry name" value="abc type-2 transporter like domain"/>
    <property type="match status" value="1"/>
</dbReference>
<feature type="transmembrane region" description="Helical" evidence="5">
    <location>
        <begin position="691"/>
        <end position="714"/>
    </location>
</feature>
<evidence type="ECO:0000256" key="2">
    <source>
        <dbReference type="ARBA" id="ARBA00022692"/>
    </source>
</evidence>
<dbReference type="NCBIfam" id="TIGR03061">
    <property type="entry name" value="pip_yhgE_Nterm"/>
    <property type="match status" value="1"/>
</dbReference>
<gene>
    <name evidence="7" type="ORF">CGZ92_05535</name>
</gene>
<evidence type="ECO:0000259" key="6">
    <source>
        <dbReference type="Pfam" id="PF12698"/>
    </source>
</evidence>
<evidence type="ECO:0000313" key="7">
    <source>
        <dbReference type="EMBL" id="OYN88076.1"/>
    </source>
</evidence>
<dbReference type="AlphaFoldDB" id="A0A255E987"/>
<keyword evidence="3 5" id="KW-1133">Transmembrane helix</keyword>
<dbReference type="RefSeq" id="WP_094450394.1">
    <property type="nucleotide sequence ID" value="NZ_NMVI01000014.1"/>
</dbReference>
<sequence>MTSNSLTTFLGTSLQKALVLLLVPVLVAGGMLWATWGAGDRLSNVQAAVVNLDEGAEIDGQPVPLGRQLTANLVDGRPDDQVSWEMVTEEEARDGLETGRYAAMVIIPPNFSESALSFSGPPEDARQATMELTVSPLAGVADGLIARNLADEATVAFNQFLTEDFLDNIFIGFNDMGDQMGDSVDAARQLADGSEQLAGGVGELDEGAQQLAEGMGQLRAPGEQLTTGGSELADGADQLSQGLQQLADGTAGLPAQGQQLADGIQQLDAGMQQLAQGSRASADGAAQYNQGVTAYTGGVDQLSTGLETYAGGAREFQQGLELYFQQTNDAIPLEEIAAMLQGLDEFAVNGEQLAIGLNQLADRADSAADQLEQLSGQLDGLPQELEGAGDELRALIAQQQGIADGSEEVACPAAVREELGEAGCAGFEYGARANAQLVVDMLADADLTELDALLERVTELAAGVDEQLSTAITGLREIAAGARQFSGMLAGMGEIEIDPAEIAAGMEQLQAAQQQLLTGAEGLATGAEELSGGASELSAGSEPLRTGGTELANGLDQLAVGADQAASGSSQLNAGGQVLATGMTTLAEGIGQTATGGTELSTGLRTYTDGVGQYVEGVNQSVDGVDQLVVGIQELRTGADQIADGNRQFAEGLEEGIDAIPTYSEADRETLTKVVTSPVDRDNGSGAQIGAGWASLLVALGLWLGAMVTARLGLSPRDLLTSNLGNGALLWQSLRPGLLIGAAQALLVGTIAVFAIEVTPLQAIGVVLVSLVASATYVVVNRALSSLLGGWGTAIAVAIAVVGVGAALTASAPGFFHALAPILPFDPALEALRAAMTSGSGLPVAILGSIGWMILGVAGSWLAIQRKRQLSPGDLSRVGI</sequence>
<keyword evidence="4 5" id="KW-0472">Membrane</keyword>
<feature type="domain" description="ABC-2 type transporter transmembrane" evidence="6">
    <location>
        <begin position="19"/>
        <end position="124"/>
    </location>
</feature>
<feature type="transmembrane region" description="Helical" evidence="5">
    <location>
        <begin position="762"/>
        <end position="780"/>
    </location>
</feature>
<dbReference type="SUPFAM" id="SSF101967">
    <property type="entry name" value="Adhesin YadA, collagen-binding domain"/>
    <property type="match status" value="1"/>
</dbReference>
<feature type="transmembrane region" description="Helical" evidence="5">
    <location>
        <begin position="840"/>
        <end position="864"/>
    </location>
</feature>
<dbReference type="Proteomes" id="UP000216533">
    <property type="component" value="Unassembled WGS sequence"/>
</dbReference>
<dbReference type="PANTHER" id="PTHR43077:SF10">
    <property type="entry name" value="TRANSPORT PERMEASE PROTEIN"/>
    <property type="match status" value="1"/>
</dbReference>
<evidence type="ECO:0000256" key="1">
    <source>
        <dbReference type="ARBA" id="ARBA00004141"/>
    </source>
</evidence>
<name>A0A255E987_9ACTN</name>
<evidence type="ECO:0000313" key="8">
    <source>
        <dbReference type="Proteomes" id="UP000216533"/>
    </source>
</evidence>
<dbReference type="Pfam" id="PF12698">
    <property type="entry name" value="ABC2_membrane_3"/>
    <property type="match status" value="1"/>
</dbReference>
<dbReference type="GO" id="GO:0140359">
    <property type="term" value="F:ABC-type transporter activity"/>
    <property type="evidence" value="ECO:0007669"/>
    <property type="project" value="InterPro"/>
</dbReference>
<evidence type="ECO:0000256" key="4">
    <source>
        <dbReference type="ARBA" id="ARBA00023136"/>
    </source>
</evidence>
<comment type="caution">
    <text evidence="7">The sequence shown here is derived from an EMBL/GenBank/DDBJ whole genome shotgun (WGS) entry which is preliminary data.</text>
</comment>
<evidence type="ECO:0000256" key="3">
    <source>
        <dbReference type="ARBA" id="ARBA00022989"/>
    </source>
</evidence>
<reference evidence="7 8" key="1">
    <citation type="submission" date="2017-07" db="EMBL/GenBank/DDBJ databases">
        <title>Draft whole genome sequences of clinical Proprionibacteriaceae strains.</title>
        <authorList>
            <person name="Bernier A.-M."/>
            <person name="Bernard K."/>
            <person name="Domingo M.-C."/>
        </authorList>
    </citation>
    <scope>NUCLEOTIDE SEQUENCE [LARGE SCALE GENOMIC DNA]</scope>
    <source>
        <strain evidence="7 8">NML 160184</strain>
    </source>
</reference>
<dbReference type="EMBL" id="NMVI01000014">
    <property type="protein sequence ID" value="OYN88076.1"/>
    <property type="molecule type" value="Genomic_DNA"/>
</dbReference>